<organism evidence="1 2">
    <name type="scientific">Haloquadratum walsbyi J07HQW2</name>
    <dbReference type="NCBI Taxonomy" id="1238425"/>
    <lineage>
        <taxon>Archaea</taxon>
        <taxon>Methanobacteriati</taxon>
        <taxon>Methanobacteriota</taxon>
        <taxon>Stenosarchaea group</taxon>
        <taxon>Halobacteria</taxon>
        <taxon>Halobacteriales</taxon>
        <taxon>Haloferacaceae</taxon>
        <taxon>Haloquadratum</taxon>
    </lineage>
</organism>
<dbReference type="AlphaFoldDB" id="U1NBI7"/>
<dbReference type="Proteomes" id="UP000030710">
    <property type="component" value="Unassembled WGS sequence"/>
</dbReference>
<dbReference type="EMBL" id="KE356561">
    <property type="protein sequence ID" value="ERG94250.1"/>
    <property type="molecule type" value="Genomic_DNA"/>
</dbReference>
<accession>U1NBI7</accession>
<dbReference type="STRING" id="1238425.J07HQW2_00684"/>
<evidence type="ECO:0000313" key="2">
    <source>
        <dbReference type="Proteomes" id="UP000030710"/>
    </source>
</evidence>
<dbReference type="HOGENOM" id="CLU_3178529_0_0_2"/>
<dbReference type="RefSeq" id="WP_021053743.1">
    <property type="nucleotide sequence ID" value="NZ_KE356561.1"/>
</dbReference>
<proteinExistence type="predicted"/>
<evidence type="ECO:0000313" key="1">
    <source>
        <dbReference type="EMBL" id="ERG94250.1"/>
    </source>
</evidence>
<reference evidence="1 2" key="1">
    <citation type="journal article" date="2013" name="PLoS ONE">
        <title>Assembly-driven community genomics of a hypersaline microbial ecosystem.</title>
        <authorList>
            <person name="Podell S."/>
            <person name="Ugalde J.A."/>
            <person name="Narasingarao P."/>
            <person name="Banfield J.F."/>
            <person name="Heidelberg K.B."/>
            <person name="Allen E.E."/>
        </authorList>
    </citation>
    <scope>NUCLEOTIDE SEQUENCE [LARGE SCALE GENOMIC DNA]</scope>
    <source>
        <strain evidence="2">J07HQW2</strain>
    </source>
</reference>
<name>U1NBI7_9EURY</name>
<gene>
    <name evidence="1" type="ORF">J07HQW2_00684</name>
</gene>
<protein>
    <submittedName>
        <fullName evidence="1">Uncharacterized protein</fullName>
    </submittedName>
</protein>
<sequence>MITAVATPTDDSAAVTNISVNPTADTDTDGHIAAGQLNARRFYVSD</sequence>